<reference evidence="1 2" key="1">
    <citation type="journal article" date="2012" name="Genome Biol.">
        <title>Sequencing three crocodilian genomes to illuminate the evolution of archosaurs and amniotes.</title>
        <authorList>
            <person name="St John J.A."/>
            <person name="Braun E.L."/>
            <person name="Isberg S.R."/>
            <person name="Miles L.G."/>
            <person name="Chong A.Y."/>
            <person name="Gongora J."/>
            <person name="Dalzell P."/>
            <person name="Moran C."/>
            <person name="Bed'hom B."/>
            <person name="Abzhanov A."/>
            <person name="Burgess S.C."/>
            <person name="Cooksey A.M."/>
            <person name="Castoe T.A."/>
            <person name="Crawford N.G."/>
            <person name="Densmore L.D."/>
            <person name="Drew J.C."/>
            <person name="Edwards S.V."/>
            <person name="Faircloth B.C."/>
            <person name="Fujita M.K."/>
            <person name="Greenwold M.J."/>
            <person name="Hoffmann F.G."/>
            <person name="Howard J.M."/>
            <person name="Iguchi T."/>
            <person name="Janes D.E."/>
            <person name="Khan S.Y."/>
            <person name="Kohno S."/>
            <person name="de Koning A.J."/>
            <person name="Lance S.L."/>
            <person name="McCarthy F.M."/>
            <person name="McCormack J.E."/>
            <person name="Merchant M.E."/>
            <person name="Peterson D.G."/>
            <person name="Pollock D.D."/>
            <person name="Pourmand N."/>
            <person name="Raney B.J."/>
            <person name="Roessler K.A."/>
            <person name="Sanford J.R."/>
            <person name="Sawyer R.H."/>
            <person name="Schmidt C.J."/>
            <person name="Triplett E.W."/>
            <person name="Tuberville T.D."/>
            <person name="Venegas-Anaya M."/>
            <person name="Howard J.T."/>
            <person name="Jarvis E.D."/>
            <person name="Guillette L.J.Jr."/>
            <person name="Glenn T.C."/>
            <person name="Green R.E."/>
            <person name="Ray D.A."/>
        </authorList>
    </citation>
    <scope>NUCLEOTIDE SEQUENCE [LARGE SCALE GENOMIC DNA]</scope>
    <source>
        <strain evidence="1">KSC_2009_1</strain>
    </source>
</reference>
<comment type="caution">
    <text evidence="1">The sequence shown here is derived from an EMBL/GenBank/DDBJ whole genome shotgun (WGS) entry which is preliminary data.</text>
</comment>
<sequence length="108" mass="11560">MDQARAAISNLTKLLLSPCQKLTKRGNWLLFKTPGAGAGHVPQQLLQTVLALALHGETKHQKTQLRSVTGISLLPRDPACELMRGPSFCQQLLGGLTGKSRQGGYVAA</sequence>
<accession>A0A151MM24</accession>
<evidence type="ECO:0000313" key="2">
    <source>
        <dbReference type="Proteomes" id="UP000050525"/>
    </source>
</evidence>
<protein>
    <submittedName>
        <fullName evidence="1">Uncharacterized protein</fullName>
    </submittedName>
</protein>
<evidence type="ECO:0000313" key="1">
    <source>
        <dbReference type="EMBL" id="KYO25575.1"/>
    </source>
</evidence>
<dbReference type="Proteomes" id="UP000050525">
    <property type="component" value="Unassembled WGS sequence"/>
</dbReference>
<name>A0A151MM24_ALLMI</name>
<proteinExistence type="predicted"/>
<keyword evidence="2" id="KW-1185">Reference proteome</keyword>
<dbReference type="AlphaFoldDB" id="A0A151MM24"/>
<organism evidence="1 2">
    <name type="scientific">Alligator mississippiensis</name>
    <name type="common">American alligator</name>
    <dbReference type="NCBI Taxonomy" id="8496"/>
    <lineage>
        <taxon>Eukaryota</taxon>
        <taxon>Metazoa</taxon>
        <taxon>Chordata</taxon>
        <taxon>Craniata</taxon>
        <taxon>Vertebrata</taxon>
        <taxon>Euteleostomi</taxon>
        <taxon>Archelosauria</taxon>
        <taxon>Archosauria</taxon>
        <taxon>Crocodylia</taxon>
        <taxon>Alligatoridae</taxon>
        <taxon>Alligatorinae</taxon>
        <taxon>Alligator</taxon>
    </lineage>
</organism>
<gene>
    <name evidence="1" type="ORF">Y1Q_0013743</name>
</gene>
<dbReference type="EMBL" id="AKHW03005724">
    <property type="protein sequence ID" value="KYO25575.1"/>
    <property type="molecule type" value="Genomic_DNA"/>
</dbReference>